<organism evidence="2">
    <name type="scientific">Lactobacillus johnsonii (strain CNCM I-12250 / La1 / NCC 533)</name>
    <dbReference type="NCBI Taxonomy" id="257314"/>
    <lineage>
        <taxon>Bacteria</taxon>
        <taxon>Bacillati</taxon>
        <taxon>Bacillota</taxon>
        <taxon>Bacilli</taxon>
        <taxon>Lactobacillales</taxon>
        <taxon>Lactobacillaceae</taxon>
        <taxon>Lactobacillus</taxon>
    </lineage>
</organism>
<reference evidence="2" key="3">
    <citation type="journal article" date="2004" name="Virology">
        <title>The prophages of Lactobacillus johnsonii NCC 533: comparative genomics and transcription analysis.</title>
        <authorList>
            <person name="Ventura M."/>
            <person name="Canchaya C."/>
            <person name="Pridmore R.D."/>
            <person name="Brussow H."/>
        </authorList>
    </citation>
    <scope>NUCLEOTIDE SEQUENCE</scope>
    <source>
        <strain evidence="2">NCC 533</strain>
    </source>
</reference>
<sequence length="268" mass="31223">MMKSDIKIDQIRLNIPYENLNMEKFLNNEIPEEVIVVDRIFHFLKIFDTYSQSYGHNGYTDSFEFGGENGKISVMYNRNRKDMGILIDFTATGKSLYENLAQLYSIKIDWKVLITSVCNQYSGHVSRIDIATDLIDYGFSVNTISQSLQQGKYVFLNMIGNRIDRKRYKAIGDMDNVQTLYVGSRKSDAFLRIYDKKVEQLRADGMYRSIALSCNDWIRVEAEFKHRLAKKIGQLITNYEGDNIYPYLLSCVLERWSLVIEEKELNAK</sequence>
<dbReference type="eggNOG" id="ENOG502ZRYS">
    <property type="taxonomic scope" value="Bacteria"/>
</dbReference>
<name>Q6SEB2_LACJO</name>
<dbReference type="EMBL" id="AE017198">
    <property type="protein sequence ID" value="AAS09523.1"/>
    <property type="molecule type" value="Genomic_DNA"/>
</dbReference>
<dbReference type="Proteomes" id="UP000000581">
    <property type="component" value="Chromosome"/>
</dbReference>
<reference evidence="3" key="1">
    <citation type="journal article" date="2004" name="Appl. Environ. Microbiol.">
        <title>L-alanine auxotrophy of Lactobacillus johnsonii as demonstrated by physiological, genomic, and gene complementation approaches.</title>
        <authorList>
            <person name="van der Kaaij H."/>
            <person name="Desiere F."/>
            <person name="Mollet B."/>
            <person name="Germond J.E."/>
        </authorList>
    </citation>
    <scope>NUCLEOTIDE SEQUENCE</scope>
    <source>
        <strain evidence="3">NCC 533</strain>
    </source>
</reference>
<protein>
    <recommendedName>
        <fullName evidence="1">Replication initiation protein-like C-terminal domain-containing protein</fullName>
    </recommendedName>
</protein>
<evidence type="ECO:0000313" key="3">
    <source>
        <dbReference type="EMBL" id="AAS09523.1"/>
    </source>
</evidence>
<evidence type="ECO:0000313" key="4">
    <source>
        <dbReference type="Proteomes" id="UP000000581"/>
    </source>
</evidence>
<gene>
    <name evidence="3" type="ordered locus">LJ_1751</name>
    <name evidence="2" type="ORF">Ljo_1751</name>
</gene>
<evidence type="ECO:0000313" key="2">
    <source>
        <dbReference type="EMBL" id="AAR27399.1"/>
    </source>
</evidence>
<accession>Q74I17</accession>
<dbReference type="InterPro" id="IPR003491">
    <property type="entry name" value="REP-like_C"/>
</dbReference>
<dbReference type="HOGENOM" id="CLU_1052880_0_0_9"/>
<accession>Q6SEB2</accession>
<dbReference type="AlphaFoldDB" id="Q6SEB2"/>
<evidence type="ECO:0000259" key="1">
    <source>
        <dbReference type="Pfam" id="PF02486"/>
    </source>
</evidence>
<dbReference type="KEGG" id="ljo:LJ_1751"/>
<dbReference type="EMBL" id="AY459534">
    <property type="protein sequence ID" value="AAR27399.1"/>
    <property type="molecule type" value="Genomic_DNA"/>
</dbReference>
<proteinExistence type="predicted"/>
<feature type="domain" description="Replication initiation protein-like C-terminal" evidence="1">
    <location>
        <begin position="124"/>
        <end position="251"/>
    </location>
</feature>
<reference evidence="3 4" key="2">
    <citation type="journal article" date="2004" name="Proc. Natl. Acad. Sci. U.S.A.">
        <title>The genome sequence of the probiotic intestinal bacterium Lactobacillus johnsonii NCC 533.</title>
        <authorList>
            <person name="Pridmore R.D."/>
            <person name="Berger B."/>
            <person name="Desiere F."/>
            <person name="Vilanova D."/>
            <person name="Barretto C."/>
            <person name="Pittet A.-C."/>
            <person name="Zwahlen M.-C."/>
            <person name="Rouvet M."/>
            <person name="Altermann E."/>
            <person name="Barrangou R."/>
            <person name="Mollet B."/>
            <person name="Mercenier A."/>
            <person name="Klaenhammer T."/>
            <person name="Arigoni F."/>
            <person name="Schell M.A."/>
        </authorList>
    </citation>
    <scope>NUCLEOTIDE SEQUENCE [LARGE SCALE GENOMIC DNA]</scope>
    <source>
        <strain evidence="4">CNCM I-1225 / La1 / NCC 533</strain>
        <strain evidence="3">NCC 533</strain>
    </source>
</reference>
<dbReference type="Pfam" id="PF02486">
    <property type="entry name" value="Rep_trans"/>
    <property type="match status" value="1"/>
</dbReference>